<evidence type="ECO:0000313" key="4">
    <source>
        <dbReference type="EMBL" id="PSL25613.1"/>
    </source>
</evidence>
<dbReference type="Pfam" id="PF00207">
    <property type="entry name" value="A2M"/>
    <property type="match status" value="1"/>
</dbReference>
<dbReference type="EMBL" id="PYAS01000011">
    <property type="protein sequence ID" value="PSL25613.1"/>
    <property type="molecule type" value="Genomic_DNA"/>
</dbReference>
<dbReference type="PANTHER" id="PTHR40094:SF1">
    <property type="entry name" value="UBIQUITIN DOMAIN-CONTAINING PROTEIN"/>
    <property type="match status" value="1"/>
</dbReference>
<comment type="caution">
    <text evidence="4">The sequence shown here is derived from an EMBL/GenBank/DDBJ whole genome shotgun (WGS) entry which is preliminary data.</text>
</comment>
<dbReference type="PANTHER" id="PTHR40094">
    <property type="entry name" value="ALPHA-2-MACROGLOBULIN HOMOLOG"/>
    <property type="match status" value="1"/>
</dbReference>
<dbReference type="InterPro" id="IPR041246">
    <property type="entry name" value="Bact_MG10"/>
</dbReference>
<dbReference type="InterPro" id="IPR002890">
    <property type="entry name" value="MG2"/>
</dbReference>
<dbReference type="InterPro" id="IPR001599">
    <property type="entry name" value="Macroglobln_a2"/>
</dbReference>
<feature type="transmembrane region" description="Helical" evidence="2">
    <location>
        <begin position="7"/>
        <end position="28"/>
    </location>
</feature>
<dbReference type="Gene3D" id="2.60.40.1930">
    <property type="match status" value="1"/>
</dbReference>
<comment type="similarity">
    <text evidence="1">Belongs to the protease inhibitor I39 (alpha-2-macroglobulin) family. Bacterial alpha-2-macroglobulin subfamily.</text>
</comment>
<dbReference type="InterPro" id="IPR008930">
    <property type="entry name" value="Terpenoid_cyclase/PrenylTrfase"/>
</dbReference>
<sequence length="2029" mass="229527">MIRTMKIAYTFGYYLIITIILSLTMHTYGQDPVKNYNAEWKKVDELTGKGLAKDALQQVKKIYGLAKQERQEAQVIKAAVYMTQLQAENRENNTIASIKELEEEMAASTGPARSILASLVASEYYAYYQTIRWQLYNRTATVSFDKKDIATWSTEDFHQKIGALFLESLHEEAILKKTRLDSYDAIITKGNMRKLRPTLFDLLAFRALEYFSSDERNIKKPAYAFEINTASAFDPAADFVHRKFETKDSASLEHHALLLYQKLIAFHLEDKDPGALIDVDLARLQYISQKSVHPDKAELYYLAVNHVANQYQSTPAAAQAWYLKAASLNEKADQYKPGKDSAGQFERVKALEICQQVVRDNPDTEGGVNAFNLSKSILRKSFSFSVETVNSISKPFRVFVKYRNLDRLHFRVIKASEFLRRRLEDDQNGTKWSALASVQAVKSWEQKLIDIKDFQEHSVEVKADGLPSGEYILLASLDPHFDNNNAAVGAMICYVSDISFIQKGDDFFVLNRETGEPLPGAKVQLWQKRYDYNTRTFIKNKGTLLTADKDAHFKRAHIRQVNYGEQHMLDITHGSDRLFVQEKTNQYYYNEDAEPASDEGKERIYLFADRSLYRPGQTVYYKGIVAKADGVFTNQQEEFTAVLYNANAEHVAEAKHRVNAFGSFSGSFVIPGNGLTGNFYIQVRDNFRVDFHVEEYKRPRFAVEFDTLKAAYKINDTIKVTGKAIAYAGNAIDAATVKYRVVRAPRFPYAWARKRWWVSEEPMIIAHGEAVTDASGQFHVDFEAIPDRKVDPKADPIFEYTIHADVTDSNGETRSAETAVSVGYKSYVLKADIPSEMETGQFKTLAIRTENLAGVFAPAEANIRITRVMPENRLIRTRYWERPDLFVMSKSEFIASFPHDEYDRETEMENWEKAGSPVTKTVQLQPDSLVPVSEFNLPTGFYQIEILSTNAAGEKLTEVKFTELKDPGAKKPAYPQYVAATPATAAEPGEKGFYMLGTSATKAFVISTTNRKSGPAGFAFLTFNEELKRFDYTPSDADRGGYQVDYVFVKHNRIHAHTESIAVPWTNKDLKIEYATFRDKTLPGSKETWKVKISGYKKESVAAEMLGSMYDASLDQFYPHHWRKPYVWPVSRSLGSWTDSGNFDETNANVFYGYNENYKSFEKRYDELIFNPYQRRYAHSRRVYKAALGNNSAPAGGAAIPEAAPMAAEEMADFAKEGDPALSEVVKVGYGVNNREQQAAAEKQPTPANRTNFNETAFFLPDLKTDNEGNITFSFTMPEALTRWKFQALAHTQELALGYSSKEIVTQKDLMVQPNAPRFLREGDRISFPVKVANLGSSPVNGEVSLTLFDTETNESLDKLFKNDKPSRSFSIAARQSSTAFFTLEIPKGFTKMVTWRAVAKAGNLSDGEENVLPVLSNRMLVTESMPIGVKGNGSKHFTFEKLLGSAKSATLTHQSVTVEYSSNPAWYAVQSLPYLMEYPYECAEQTWNRYYANSLASYIVNASPRVAAVFKSWKGTDALQSNLAKNQELKSLLLQETPWVLASKSEDEQKRNIALLFDLVRMENELNGAMRKLQEMQSPNGGFVWFKGGPDDRYMTQYIVTGIGHLQKIKALHPSQTESINAMLEKALPYLDKRIEEDYDRLVKSKSDLKKYIPGPVEIQYLYARSFFAKPVPPATQKAYQYYRERARLTWLSQTKLLQGMTALISHRTNDAKTAGQILESLRQTAVKNDELGMYWKNVQRGWWWHEAPIERQALLIEAFQEISNDQQTVGELKTWLLKNKQTNNWESTKATAEASYALLMNGSDWLAEAPQATVRIGNTEVSSKDEKTEGGTGYFKKTIAAGITAQMGNIDVSVNGNSGASQPGSWGAVYWQYFEDLDKITFAETPLKLAKQLFVETNTDSGPVLTPVREGDAVKVGDKIKVRIELRVDRDMEYVHMKDMRASGLEPVNVLSGYRWQGGLGYYESTRDASTNFFFNALRKGTYVFEYPLFITHEGGFSNGITTIQCMYAPEFTAHSEGVRLKALPSK</sequence>
<evidence type="ECO:0000256" key="1">
    <source>
        <dbReference type="ARBA" id="ARBA00010556"/>
    </source>
</evidence>
<feature type="domain" description="Alpha-2-macroglobulin" evidence="3">
    <location>
        <begin position="1256"/>
        <end position="1346"/>
    </location>
</feature>
<evidence type="ECO:0000256" key="2">
    <source>
        <dbReference type="SAM" id="Phobius"/>
    </source>
</evidence>
<keyword evidence="2" id="KW-0812">Transmembrane</keyword>
<evidence type="ECO:0000259" key="3">
    <source>
        <dbReference type="SMART" id="SM01360"/>
    </source>
</evidence>
<keyword evidence="2" id="KW-0472">Membrane</keyword>
<dbReference type="SMART" id="SM01360">
    <property type="entry name" value="A2M"/>
    <property type="match status" value="1"/>
</dbReference>
<dbReference type="Proteomes" id="UP000241964">
    <property type="component" value="Unassembled WGS sequence"/>
</dbReference>
<gene>
    <name evidence="4" type="ORF">CLV60_11164</name>
</gene>
<proteinExistence type="inferred from homology"/>
<dbReference type="SUPFAM" id="SSF48239">
    <property type="entry name" value="Terpenoid cyclases/Protein prenyltransferases"/>
    <property type="match status" value="1"/>
</dbReference>
<keyword evidence="2" id="KW-1133">Transmembrane helix</keyword>
<protein>
    <submittedName>
        <fullName evidence="4">MG2 domain-containing protein</fullName>
    </submittedName>
</protein>
<dbReference type="Pfam" id="PF01835">
    <property type="entry name" value="MG2"/>
    <property type="match status" value="1"/>
</dbReference>
<organism evidence="4 5">
    <name type="scientific">Dyadobacter jiangsuensis</name>
    <dbReference type="NCBI Taxonomy" id="1591085"/>
    <lineage>
        <taxon>Bacteria</taxon>
        <taxon>Pseudomonadati</taxon>
        <taxon>Bacteroidota</taxon>
        <taxon>Cytophagia</taxon>
        <taxon>Cytophagales</taxon>
        <taxon>Spirosomataceae</taxon>
        <taxon>Dyadobacter</taxon>
    </lineage>
</organism>
<dbReference type="GO" id="GO:0004866">
    <property type="term" value="F:endopeptidase inhibitor activity"/>
    <property type="evidence" value="ECO:0007669"/>
    <property type="project" value="InterPro"/>
</dbReference>
<dbReference type="Pfam" id="PF17973">
    <property type="entry name" value="bMG10"/>
    <property type="match status" value="1"/>
</dbReference>
<keyword evidence="5" id="KW-1185">Reference proteome</keyword>
<name>A0A2P8FV58_9BACT</name>
<evidence type="ECO:0000313" key="5">
    <source>
        <dbReference type="Proteomes" id="UP000241964"/>
    </source>
</evidence>
<dbReference type="Gene3D" id="1.50.10.20">
    <property type="match status" value="1"/>
</dbReference>
<dbReference type="InterPro" id="IPR051802">
    <property type="entry name" value="YfhM-like"/>
</dbReference>
<reference evidence="4 5" key="1">
    <citation type="submission" date="2018-03" db="EMBL/GenBank/DDBJ databases">
        <title>Genomic Encyclopedia of Archaeal and Bacterial Type Strains, Phase II (KMG-II): from individual species to whole genera.</title>
        <authorList>
            <person name="Goeker M."/>
        </authorList>
    </citation>
    <scope>NUCLEOTIDE SEQUENCE [LARGE SCALE GENOMIC DNA]</scope>
    <source>
        <strain evidence="4 5">DSM 29057</strain>
    </source>
</reference>
<accession>A0A2P8FV58</accession>